<feature type="non-terminal residue" evidence="2">
    <location>
        <position position="1"/>
    </location>
</feature>
<protein>
    <submittedName>
        <fullName evidence="2">Uncharacterized protein</fullName>
    </submittedName>
</protein>
<sequence length="56" mass="6328">MHAVVCLLYLLGLNSTNRITGSKYMHLLRHALHKTHQEGCINCTNSVEIPVFPHLC</sequence>
<dbReference type="EMBL" id="CYRY02044757">
    <property type="protein sequence ID" value="VCX39889.1"/>
    <property type="molecule type" value="Genomic_DNA"/>
</dbReference>
<gene>
    <name evidence="2" type="ORF">BN2614_LOCUS1</name>
</gene>
<accession>A0A9X9M9L0</accession>
<proteinExistence type="predicted"/>
<feature type="signal peptide" evidence="1">
    <location>
        <begin position="1"/>
        <end position="16"/>
    </location>
</feature>
<dbReference type="AlphaFoldDB" id="A0A9X9M9L0"/>
<reference evidence="2 3" key="1">
    <citation type="submission" date="2018-10" db="EMBL/GenBank/DDBJ databases">
        <authorList>
            <person name="Ekblom R."/>
            <person name="Jareborg N."/>
        </authorList>
    </citation>
    <scope>NUCLEOTIDE SEQUENCE [LARGE SCALE GENOMIC DNA]</scope>
    <source>
        <tissue evidence="2">Muscle</tissue>
    </source>
</reference>
<evidence type="ECO:0000313" key="2">
    <source>
        <dbReference type="EMBL" id="VCX39889.1"/>
    </source>
</evidence>
<feature type="chain" id="PRO_5040833974" evidence="1">
    <location>
        <begin position="17"/>
        <end position="56"/>
    </location>
</feature>
<organism evidence="2 3">
    <name type="scientific">Gulo gulo</name>
    <name type="common">Wolverine</name>
    <name type="synonym">Gluton</name>
    <dbReference type="NCBI Taxonomy" id="48420"/>
    <lineage>
        <taxon>Eukaryota</taxon>
        <taxon>Metazoa</taxon>
        <taxon>Chordata</taxon>
        <taxon>Craniata</taxon>
        <taxon>Vertebrata</taxon>
        <taxon>Euteleostomi</taxon>
        <taxon>Mammalia</taxon>
        <taxon>Eutheria</taxon>
        <taxon>Laurasiatheria</taxon>
        <taxon>Carnivora</taxon>
        <taxon>Caniformia</taxon>
        <taxon>Musteloidea</taxon>
        <taxon>Mustelidae</taxon>
        <taxon>Guloninae</taxon>
        <taxon>Gulo</taxon>
    </lineage>
</organism>
<name>A0A9X9M9L0_GULGU</name>
<evidence type="ECO:0000256" key="1">
    <source>
        <dbReference type="SAM" id="SignalP"/>
    </source>
</evidence>
<comment type="caution">
    <text evidence="2">The sequence shown here is derived from an EMBL/GenBank/DDBJ whole genome shotgun (WGS) entry which is preliminary data.</text>
</comment>
<dbReference type="Proteomes" id="UP000269945">
    <property type="component" value="Unassembled WGS sequence"/>
</dbReference>
<keyword evidence="3" id="KW-1185">Reference proteome</keyword>
<evidence type="ECO:0000313" key="3">
    <source>
        <dbReference type="Proteomes" id="UP000269945"/>
    </source>
</evidence>
<keyword evidence="1" id="KW-0732">Signal</keyword>